<gene>
    <name evidence="8" type="ORF">QYE76_021021</name>
</gene>
<evidence type="ECO:0000256" key="2">
    <source>
        <dbReference type="ARBA" id="ARBA00022723"/>
    </source>
</evidence>
<proteinExistence type="inferred from homology"/>
<keyword evidence="4" id="KW-0862">Zinc</keyword>
<keyword evidence="3 5" id="KW-0863">Zinc-finger</keyword>
<reference evidence="8" key="1">
    <citation type="submission" date="2023-07" db="EMBL/GenBank/DDBJ databases">
        <title>A chromosome-level genome assembly of Lolium multiflorum.</title>
        <authorList>
            <person name="Chen Y."/>
            <person name="Copetti D."/>
            <person name="Kolliker R."/>
            <person name="Studer B."/>
        </authorList>
    </citation>
    <scope>NUCLEOTIDE SEQUENCE</scope>
    <source>
        <strain evidence="8">02402/16</strain>
        <tissue evidence="8">Leaf</tissue>
    </source>
</reference>
<keyword evidence="9" id="KW-1185">Reference proteome</keyword>
<evidence type="ECO:0000256" key="4">
    <source>
        <dbReference type="ARBA" id="ARBA00022833"/>
    </source>
</evidence>
<dbReference type="GO" id="GO:0006355">
    <property type="term" value="P:regulation of DNA-templated transcription"/>
    <property type="evidence" value="ECO:0007669"/>
    <property type="project" value="InterPro"/>
</dbReference>
<feature type="compositionally biased region" description="Basic and acidic residues" evidence="6">
    <location>
        <begin position="163"/>
        <end position="174"/>
    </location>
</feature>
<evidence type="ECO:0000313" key="9">
    <source>
        <dbReference type="Proteomes" id="UP001231189"/>
    </source>
</evidence>
<evidence type="ECO:0000259" key="7">
    <source>
        <dbReference type="PROSITE" id="PS50966"/>
    </source>
</evidence>
<feature type="compositionally biased region" description="Low complexity" evidence="6">
    <location>
        <begin position="1"/>
        <end position="12"/>
    </location>
</feature>
<name>A0AAD8R8U5_LOLMU</name>
<dbReference type="InterPro" id="IPR007527">
    <property type="entry name" value="Znf_SWIM"/>
</dbReference>
<feature type="compositionally biased region" description="Acidic residues" evidence="6">
    <location>
        <begin position="987"/>
        <end position="1004"/>
    </location>
</feature>
<accession>A0AAD8R8U5</accession>
<feature type="compositionally biased region" description="Basic and acidic residues" evidence="6">
    <location>
        <begin position="966"/>
        <end position="975"/>
    </location>
</feature>
<feature type="region of interest" description="Disordered" evidence="6">
    <location>
        <begin position="1"/>
        <end position="22"/>
    </location>
</feature>
<protein>
    <recommendedName>
        <fullName evidence="7">SWIM-type domain-containing protein</fullName>
    </recommendedName>
</protein>
<dbReference type="InterPro" id="IPR018289">
    <property type="entry name" value="MULE_transposase_dom"/>
</dbReference>
<feature type="region of interest" description="Disordered" evidence="6">
    <location>
        <begin position="966"/>
        <end position="1004"/>
    </location>
</feature>
<dbReference type="Pfam" id="PF10551">
    <property type="entry name" value="MULE"/>
    <property type="match status" value="1"/>
</dbReference>
<dbReference type="GO" id="GO:0008270">
    <property type="term" value="F:zinc ion binding"/>
    <property type="evidence" value="ECO:0007669"/>
    <property type="project" value="UniProtKB-KW"/>
</dbReference>
<dbReference type="SMART" id="SM00575">
    <property type="entry name" value="ZnF_PMZ"/>
    <property type="match status" value="1"/>
</dbReference>
<comment type="similarity">
    <text evidence="1">Belongs to the FHY3/FAR1 family.</text>
</comment>
<feature type="compositionally biased region" description="Basic residues" evidence="6">
    <location>
        <begin position="354"/>
        <end position="370"/>
    </location>
</feature>
<feature type="region of interest" description="Disordered" evidence="6">
    <location>
        <begin position="349"/>
        <end position="403"/>
    </location>
</feature>
<evidence type="ECO:0000256" key="5">
    <source>
        <dbReference type="PROSITE-ProRule" id="PRU00325"/>
    </source>
</evidence>
<feature type="compositionally biased region" description="Basic and acidic residues" evidence="6">
    <location>
        <begin position="205"/>
        <end position="215"/>
    </location>
</feature>
<evidence type="ECO:0000256" key="3">
    <source>
        <dbReference type="ARBA" id="ARBA00022771"/>
    </source>
</evidence>
<dbReference type="InterPro" id="IPR006564">
    <property type="entry name" value="Znf_PMZ"/>
</dbReference>
<dbReference type="Proteomes" id="UP001231189">
    <property type="component" value="Unassembled WGS sequence"/>
</dbReference>
<keyword evidence="2" id="KW-0479">Metal-binding</keyword>
<dbReference type="InterPro" id="IPR031052">
    <property type="entry name" value="FHY3/FAR1"/>
</dbReference>
<comment type="caution">
    <text evidence="8">The sequence shown here is derived from an EMBL/GenBank/DDBJ whole genome shotgun (WGS) entry which is preliminary data.</text>
</comment>
<feature type="domain" description="SWIM-type" evidence="7">
    <location>
        <begin position="843"/>
        <end position="879"/>
    </location>
</feature>
<dbReference type="PROSITE" id="PS50966">
    <property type="entry name" value="ZF_SWIM"/>
    <property type="match status" value="1"/>
</dbReference>
<organism evidence="8 9">
    <name type="scientific">Lolium multiflorum</name>
    <name type="common">Italian ryegrass</name>
    <name type="synonym">Lolium perenne subsp. multiflorum</name>
    <dbReference type="NCBI Taxonomy" id="4521"/>
    <lineage>
        <taxon>Eukaryota</taxon>
        <taxon>Viridiplantae</taxon>
        <taxon>Streptophyta</taxon>
        <taxon>Embryophyta</taxon>
        <taxon>Tracheophyta</taxon>
        <taxon>Spermatophyta</taxon>
        <taxon>Magnoliopsida</taxon>
        <taxon>Liliopsida</taxon>
        <taxon>Poales</taxon>
        <taxon>Poaceae</taxon>
        <taxon>BOP clade</taxon>
        <taxon>Pooideae</taxon>
        <taxon>Poodae</taxon>
        <taxon>Poeae</taxon>
        <taxon>Poeae Chloroplast Group 2 (Poeae type)</taxon>
        <taxon>Loliodinae</taxon>
        <taxon>Loliinae</taxon>
        <taxon>Lolium</taxon>
    </lineage>
</organism>
<evidence type="ECO:0000256" key="1">
    <source>
        <dbReference type="ARBA" id="ARBA00005889"/>
    </source>
</evidence>
<dbReference type="PANTHER" id="PTHR31669">
    <property type="entry name" value="PROTEIN FAR1-RELATED SEQUENCE 10-RELATED"/>
    <property type="match status" value="1"/>
</dbReference>
<feature type="region of interest" description="Disordered" evidence="6">
    <location>
        <begin position="163"/>
        <end position="243"/>
    </location>
</feature>
<dbReference type="PANTHER" id="PTHR31669:SF180">
    <property type="entry name" value="PROTEIN FAR1-RELATED SEQUENCE"/>
    <property type="match status" value="1"/>
</dbReference>
<sequence>MVVSSFSSPPVVEETGQRMDSRNSRRWYGVPYYIPPTGQPQENDLSTRNSENIGFMNPIMGSSSGSQLEFFEGMQNVECTQVRKDDAIWYSMENYGASGQKQTAPLPSHLDLEPASVHMDEFAVNLSQGSGMSYSQMMQSMDAMHFSQNRMFMITGRSEYVHNSEEDYPQRDTDNCGNMFEPEENSDANGDSAYKYKDTWVNPEQSDRISEKSSCDEQECSQPDKLDSTNDQNAGSADDLAADASECEVRSVEEDGGVQELCQEDIEIYLENESVKAAQTCSQEVRSHHVPHINQVFDTKEAAFEFYNSYSDIIGFSAKIAGNYHCRKDNKVTRCTFKCNRSGKVLDEKTKEERKKKKEVKRQETKRKKMLEKGETVPLQPQQPLEPEADKPKDQPKKRKSNNVEITGCLAEMIVTLKGDKWTVTSLNMEHNHELSPPEESRFLRSHKHMTNEEKLFIRTFNSVKLPTRKIMAILTYLRGGFSKAVPYTKKHVSNLRTAMRKESRLNDMMQSLEYFKKKQTDDPMFYFDFKVDKKTNTVENIFWCDATSRRMYELYGDCISFDTTFKTNRYNMPFAPFVGVTGHGDNCLFGCAILQNESAETFEWLFRTFLKCMGGKCPKTIITDQGAAMAKAIPAVFLDAIHRNCLFHIVKKAEEKHPRSFGKIPNLHNEFKDTIHFSLTVAEFESSWQEMIEKYEVGNLKYLKTMWENRAKFVPVFFKNNFFPFIHSTARSEGTNAIFKDNVCSTYSVSSFLSEYDKIAENIEENEKHEDSITRTTTPSYWCGNDMEVHAGKKYNRKIFYRFQKQLKFTAYLHVQEVEPNKQYEVYKSGLAAARDYRTRRYLVMVDLTSDDFKCICSKFNKDGILCSHVLKVLVHLNIVHIPDKYFIARWLPREKKDIRDLRYNVPLEMTGECSQMRFNVLSKVCINIASDGSKSNEKYLFVTQEVKKIAEKLDAMTLAEDKAKEVDPKEKTVTRCSGGDGGVDGGDDDDDDGDDVPLDDDGDGVDFLRRNFPRIPARGELFLLFSPRRGGCNLVRIPRGLGFRDEGVREEKEAKGSWAPEHRVARPGARRPMVWAHGPLFSPLLPPSSGKIGIFVKFPSTIDLPKYCVRRCFFQQNPGSGA</sequence>
<dbReference type="AlphaFoldDB" id="A0AAD8R8U5"/>
<evidence type="ECO:0000313" key="8">
    <source>
        <dbReference type="EMBL" id="KAK1615504.1"/>
    </source>
</evidence>
<dbReference type="EMBL" id="JAUUTY010000006">
    <property type="protein sequence ID" value="KAK1615504.1"/>
    <property type="molecule type" value="Genomic_DNA"/>
</dbReference>
<evidence type="ECO:0000256" key="6">
    <source>
        <dbReference type="SAM" id="MobiDB-lite"/>
    </source>
</evidence>